<dbReference type="AlphaFoldDB" id="A0A1H6BIB2"/>
<reference evidence="2 3" key="1">
    <citation type="submission" date="2016-10" db="EMBL/GenBank/DDBJ databases">
        <authorList>
            <person name="de Groot N.N."/>
        </authorList>
    </citation>
    <scope>NUCLEOTIDE SEQUENCE [LARGE SCALE GENOMIC DNA]</scope>
    <source>
        <strain evidence="2 3">DSM 26656</strain>
    </source>
</reference>
<organism evidence="2 3">
    <name type="scientific">Bosea lathyri</name>
    <dbReference type="NCBI Taxonomy" id="1036778"/>
    <lineage>
        <taxon>Bacteria</taxon>
        <taxon>Pseudomonadati</taxon>
        <taxon>Pseudomonadota</taxon>
        <taxon>Alphaproteobacteria</taxon>
        <taxon>Hyphomicrobiales</taxon>
        <taxon>Boseaceae</taxon>
        <taxon>Bosea</taxon>
    </lineage>
</organism>
<protein>
    <submittedName>
        <fullName evidence="2">Glycosyltransferase involved in cell wall bisynthesis</fullName>
    </submittedName>
</protein>
<dbReference type="InterPro" id="IPR050194">
    <property type="entry name" value="Glycosyltransferase_grp1"/>
</dbReference>
<accession>A0A1H6BIB2</accession>
<name>A0A1H6BIB2_9HYPH</name>
<evidence type="ECO:0000259" key="1">
    <source>
        <dbReference type="Pfam" id="PF13439"/>
    </source>
</evidence>
<evidence type="ECO:0000313" key="2">
    <source>
        <dbReference type="EMBL" id="SEG59946.1"/>
    </source>
</evidence>
<dbReference type="Pfam" id="PF13439">
    <property type="entry name" value="Glyco_transf_4"/>
    <property type="match status" value="1"/>
</dbReference>
<keyword evidence="3" id="KW-1185">Reference proteome</keyword>
<dbReference type="PANTHER" id="PTHR45947:SF3">
    <property type="entry name" value="SULFOQUINOVOSYL TRANSFERASE SQD2"/>
    <property type="match status" value="1"/>
</dbReference>
<keyword evidence="2" id="KW-0808">Transferase</keyword>
<dbReference type="SUPFAM" id="SSF53756">
    <property type="entry name" value="UDP-Glycosyltransferase/glycogen phosphorylase"/>
    <property type="match status" value="1"/>
</dbReference>
<feature type="domain" description="Glycosyltransferase subfamily 4-like N-terminal" evidence="1">
    <location>
        <begin position="29"/>
        <end position="183"/>
    </location>
</feature>
<dbReference type="Gene3D" id="3.40.50.2000">
    <property type="entry name" value="Glycogen Phosphorylase B"/>
    <property type="match status" value="2"/>
</dbReference>
<gene>
    <name evidence="2" type="ORF">SAMN04488115_107224</name>
</gene>
<dbReference type="Pfam" id="PF13692">
    <property type="entry name" value="Glyco_trans_1_4"/>
    <property type="match status" value="1"/>
</dbReference>
<dbReference type="PANTHER" id="PTHR45947">
    <property type="entry name" value="SULFOQUINOVOSYL TRANSFERASE SQD2"/>
    <property type="match status" value="1"/>
</dbReference>
<dbReference type="InterPro" id="IPR028098">
    <property type="entry name" value="Glyco_trans_4-like_N"/>
</dbReference>
<dbReference type="GO" id="GO:0016757">
    <property type="term" value="F:glycosyltransferase activity"/>
    <property type="evidence" value="ECO:0007669"/>
    <property type="project" value="TreeGrafter"/>
</dbReference>
<dbReference type="Proteomes" id="UP000236743">
    <property type="component" value="Unassembled WGS sequence"/>
</dbReference>
<evidence type="ECO:0000313" key="3">
    <source>
        <dbReference type="Proteomes" id="UP000236743"/>
    </source>
</evidence>
<proteinExistence type="predicted"/>
<sequence>MAVSSIATGSVDADRAAKRVMFVMNTPVVGGAERHTFELASALHEGGWQPTVFAIKSGSLPPPKEIDLSQPAAPNGLFARIADLAEAIRTVAPDLIVAVNERPVLAAVIARLQARRRMPIVAISHSTVLRNRKEEWMQRIYTPLFNRIEGVVFISQNQRRFWRERGFRPRGEVTILNGIDLDRFSPDIRALHREGTRREFGFAPTDFVIGLCAVMRPEKNHLQIVEAISRLRQQGVPARALLVGDGPMRRAVEERAAALGVAEHVVLAGMHGDVRPFIAAFDVGVLCSVSIETLSLAALETMAMGIPMVMSELGGASEVVDDNTGRLFPVGDMDRLCQALMSLTLEDVRIKAGEAARRKVKDIFNYRDMVRSYSSYFSSLVS</sequence>
<dbReference type="EMBL" id="FNUY01000007">
    <property type="protein sequence ID" value="SEG59946.1"/>
    <property type="molecule type" value="Genomic_DNA"/>
</dbReference>